<evidence type="ECO:0000256" key="4">
    <source>
        <dbReference type="ARBA" id="ARBA00022723"/>
    </source>
</evidence>
<comment type="catalytic activity">
    <reaction evidence="9">
        <text>acetate + ATP = acetyl phosphate + ADP</text>
        <dbReference type="Rhea" id="RHEA:11352"/>
        <dbReference type="ChEBI" id="CHEBI:22191"/>
        <dbReference type="ChEBI" id="CHEBI:30089"/>
        <dbReference type="ChEBI" id="CHEBI:30616"/>
        <dbReference type="ChEBI" id="CHEBI:456216"/>
        <dbReference type="EC" id="2.7.2.1"/>
    </reaction>
</comment>
<dbReference type="PANTHER" id="PTHR21060">
    <property type="entry name" value="ACETATE KINASE"/>
    <property type="match status" value="1"/>
</dbReference>
<dbReference type="AlphaFoldDB" id="A0A1H9IXV4"/>
<dbReference type="RefSeq" id="WP_091454388.1">
    <property type="nucleotide sequence ID" value="NZ_FOGD01000002.1"/>
</dbReference>
<dbReference type="InterPro" id="IPR023865">
    <property type="entry name" value="Aliphatic_acid_kinase_CS"/>
</dbReference>
<keyword evidence="5 9" id="KW-0547">Nucleotide-binding</keyword>
<dbReference type="InterPro" id="IPR043129">
    <property type="entry name" value="ATPase_NBD"/>
</dbReference>
<dbReference type="Gene3D" id="3.30.420.40">
    <property type="match status" value="2"/>
</dbReference>
<dbReference type="GO" id="GO:0006085">
    <property type="term" value="P:acetyl-CoA biosynthetic process"/>
    <property type="evidence" value="ECO:0007669"/>
    <property type="project" value="UniProtKB-UniRule"/>
</dbReference>
<comment type="cofactor">
    <cofactor evidence="9">
        <name>Mg(2+)</name>
        <dbReference type="ChEBI" id="CHEBI:18420"/>
    </cofactor>
    <cofactor evidence="9">
        <name>Mn(2+)</name>
        <dbReference type="ChEBI" id="CHEBI:29035"/>
    </cofactor>
    <text evidence="9">Mg(2+). Can also accept Mn(2+).</text>
</comment>
<evidence type="ECO:0000256" key="6">
    <source>
        <dbReference type="ARBA" id="ARBA00022777"/>
    </source>
</evidence>
<accession>A0A1H9IXV4</accession>
<dbReference type="SUPFAM" id="SSF53067">
    <property type="entry name" value="Actin-like ATPase domain"/>
    <property type="match status" value="2"/>
</dbReference>
<evidence type="ECO:0000256" key="5">
    <source>
        <dbReference type="ARBA" id="ARBA00022741"/>
    </source>
</evidence>
<feature type="active site" description="Proton donor/acceptor" evidence="9">
    <location>
        <position position="150"/>
    </location>
</feature>
<dbReference type="Proteomes" id="UP000199766">
    <property type="component" value="Unassembled WGS sequence"/>
</dbReference>
<keyword evidence="8 9" id="KW-0460">Magnesium</keyword>
<feature type="binding site" evidence="9">
    <location>
        <position position="381"/>
    </location>
    <ligand>
        <name>Mg(2+)</name>
        <dbReference type="ChEBI" id="CHEBI:18420"/>
    </ligand>
</feature>
<name>A0A1H9IXV4_9BURK</name>
<comment type="function">
    <text evidence="9">Catalyzes the formation of acetyl phosphate from acetate and ATP. Can also catalyze the reverse reaction.</text>
</comment>
<dbReference type="HAMAP" id="MF_00020">
    <property type="entry name" value="Acetate_kinase"/>
    <property type="match status" value="1"/>
</dbReference>
<evidence type="ECO:0000256" key="10">
    <source>
        <dbReference type="RuleBase" id="RU003835"/>
    </source>
</evidence>
<keyword evidence="2 9" id="KW-0963">Cytoplasm</keyword>
<feature type="binding site" evidence="9">
    <location>
        <begin position="326"/>
        <end position="330"/>
    </location>
    <ligand>
        <name>ATP</name>
        <dbReference type="ChEBI" id="CHEBI:30616"/>
    </ligand>
</feature>
<comment type="subunit">
    <text evidence="9">Homodimer.</text>
</comment>
<dbReference type="PANTHER" id="PTHR21060:SF21">
    <property type="entry name" value="ACETATE KINASE"/>
    <property type="match status" value="1"/>
</dbReference>
<organism evidence="11 12">
    <name type="scientific">Giesbergeria anulus</name>
    <dbReference type="NCBI Taxonomy" id="180197"/>
    <lineage>
        <taxon>Bacteria</taxon>
        <taxon>Pseudomonadati</taxon>
        <taxon>Pseudomonadota</taxon>
        <taxon>Betaproteobacteria</taxon>
        <taxon>Burkholderiales</taxon>
        <taxon>Comamonadaceae</taxon>
        <taxon>Giesbergeria</taxon>
    </lineage>
</organism>
<dbReference type="GO" id="GO:0006083">
    <property type="term" value="P:acetate metabolic process"/>
    <property type="evidence" value="ECO:0007669"/>
    <property type="project" value="TreeGrafter"/>
</dbReference>
<keyword evidence="4 9" id="KW-0479">Metal-binding</keyword>
<dbReference type="PROSITE" id="PS01076">
    <property type="entry name" value="ACETATE_KINASE_2"/>
    <property type="match status" value="1"/>
</dbReference>
<feature type="site" description="Transition state stabilizer" evidence="9">
    <location>
        <position position="240"/>
    </location>
</feature>
<dbReference type="GO" id="GO:0005524">
    <property type="term" value="F:ATP binding"/>
    <property type="evidence" value="ECO:0007669"/>
    <property type="project" value="UniProtKB-KW"/>
</dbReference>
<reference evidence="11 12" key="1">
    <citation type="submission" date="2016-10" db="EMBL/GenBank/DDBJ databases">
        <authorList>
            <person name="de Groot N.N."/>
        </authorList>
    </citation>
    <scope>NUCLEOTIDE SEQUENCE [LARGE SCALE GENOMIC DNA]</scope>
    <source>
        <strain evidence="11 12">ATCC 35958</strain>
    </source>
</reference>
<evidence type="ECO:0000256" key="7">
    <source>
        <dbReference type="ARBA" id="ARBA00022840"/>
    </source>
</evidence>
<keyword evidence="6 9" id="KW-0418">Kinase</keyword>
<dbReference type="NCBIfam" id="TIGR00016">
    <property type="entry name" value="ackA"/>
    <property type="match status" value="1"/>
</dbReference>
<feature type="binding site" evidence="9">
    <location>
        <position position="7"/>
    </location>
    <ligand>
        <name>Mg(2+)</name>
        <dbReference type="ChEBI" id="CHEBI:18420"/>
    </ligand>
</feature>
<feature type="binding site" evidence="9">
    <location>
        <begin position="281"/>
        <end position="283"/>
    </location>
    <ligand>
        <name>ATP</name>
        <dbReference type="ChEBI" id="CHEBI:30616"/>
    </ligand>
</feature>
<dbReference type="GO" id="GO:0005829">
    <property type="term" value="C:cytosol"/>
    <property type="evidence" value="ECO:0007669"/>
    <property type="project" value="TreeGrafter"/>
</dbReference>
<keyword evidence="3 9" id="KW-0808">Transferase</keyword>
<feature type="binding site" evidence="9">
    <location>
        <position position="14"/>
    </location>
    <ligand>
        <name>ATP</name>
        <dbReference type="ChEBI" id="CHEBI:30616"/>
    </ligand>
</feature>
<feature type="binding site" evidence="9">
    <location>
        <begin position="207"/>
        <end position="211"/>
    </location>
    <ligand>
        <name>ATP</name>
        <dbReference type="ChEBI" id="CHEBI:30616"/>
    </ligand>
</feature>
<protein>
    <recommendedName>
        <fullName evidence="9">Acetate kinase</fullName>
        <ecNumber evidence="9">2.7.2.1</ecNumber>
    </recommendedName>
    <alternativeName>
        <fullName evidence="9">Acetokinase</fullName>
    </alternativeName>
</protein>
<comment type="pathway">
    <text evidence="9">Metabolic intermediate biosynthesis; acetyl-CoA biosynthesis; acetyl-CoA from acetate: step 1/2.</text>
</comment>
<feature type="site" description="Transition state stabilizer" evidence="9">
    <location>
        <position position="181"/>
    </location>
</feature>
<dbReference type="EC" id="2.7.2.1" evidence="9"/>
<dbReference type="OrthoDB" id="9802453at2"/>
<dbReference type="PIRSF" id="PIRSF000722">
    <property type="entry name" value="Acetate_prop_kin"/>
    <property type="match status" value="1"/>
</dbReference>
<dbReference type="EMBL" id="FOGD01000002">
    <property type="protein sequence ID" value="SEQ79376.1"/>
    <property type="molecule type" value="Genomic_DNA"/>
</dbReference>
<evidence type="ECO:0000256" key="1">
    <source>
        <dbReference type="ARBA" id="ARBA00008748"/>
    </source>
</evidence>
<evidence type="ECO:0000313" key="12">
    <source>
        <dbReference type="Proteomes" id="UP000199766"/>
    </source>
</evidence>
<keyword evidence="7 9" id="KW-0067">ATP-binding</keyword>
<dbReference type="InterPro" id="IPR000890">
    <property type="entry name" value="Aliphatic_acid_kin_short-chain"/>
</dbReference>
<dbReference type="UniPathway" id="UPA00340">
    <property type="reaction ID" value="UER00458"/>
</dbReference>
<evidence type="ECO:0000256" key="9">
    <source>
        <dbReference type="HAMAP-Rule" id="MF_00020"/>
    </source>
</evidence>
<evidence type="ECO:0000256" key="3">
    <source>
        <dbReference type="ARBA" id="ARBA00022679"/>
    </source>
</evidence>
<feature type="binding site" evidence="9">
    <location>
        <position position="93"/>
    </location>
    <ligand>
        <name>substrate</name>
    </ligand>
</feature>
<proteinExistence type="inferred from homology"/>
<evidence type="ECO:0000256" key="2">
    <source>
        <dbReference type="ARBA" id="ARBA00022490"/>
    </source>
</evidence>
<dbReference type="InterPro" id="IPR004372">
    <property type="entry name" value="Ac/propionate_kinase"/>
</dbReference>
<comment type="subcellular location">
    <subcellularLocation>
        <location evidence="9">Cytoplasm</location>
    </subcellularLocation>
</comment>
<evidence type="ECO:0000313" key="11">
    <source>
        <dbReference type="EMBL" id="SEQ79376.1"/>
    </source>
</evidence>
<keyword evidence="12" id="KW-1185">Reference proteome</keyword>
<dbReference type="STRING" id="180197.SAMN02982919_01248"/>
<dbReference type="PROSITE" id="PS01075">
    <property type="entry name" value="ACETATE_KINASE_1"/>
    <property type="match status" value="1"/>
</dbReference>
<comment type="similarity">
    <text evidence="1 9 10">Belongs to the acetokinase family.</text>
</comment>
<dbReference type="GO" id="GO:0008776">
    <property type="term" value="F:acetate kinase activity"/>
    <property type="evidence" value="ECO:0007669"/>
    <property type="project" value="UniProtKB-UniRule"/>
</dbReference>
<sequence length="412" mass="43891">MAILAVNAGSSSLKFSLHPLQDGGKVQPSVLNGCIEGLEPGGTPQMDWTFAGQRHQETITTPGESSFQRALARLRVLLGELEGAPTIKAVAHRVVHGGQAFKQSVVVAGTVLEQLESLNSMAPLHQPHNLAGIRSFQQAFPNLPQVACFDTAFHTSLPDVASAFALPQSLTEQGVRRYGFHGLSYHYIMDTLLEQSPRATGRVLMAHLGNGASLCAAVAGRSCATTMGFSALDGLMMGTRSGTLDAGVLLYLMEQGWDHDRIQKLLYKQSGLLGVSGISADMRRLRADGSEAAQRAIDQFTYRVVRESGALIASMGGLDVLAFSGGIGEHDAVLRAQVCERLGWLGVEIDAGRNAEATRDAISAIHTSGSSMEVWVIPTDEGRVAAREAATLLHQGDDEPEQAQELALEGIE</sequence>
<dbReference type="Pfam" id="PF00871">
    <property type="entry name" value="Acetate_kinase"/>
    <property type="match status" value="1"/>
</dbReference>
<evidence type="ECO:0000256" key="8">
    <source>
        <dbReference type="ARBA" id="ARBA00022842"/>
    </source>
</evidence>
<dbReference type="GO" id="GO:0000287">
    <property type="term" value="F:magnesium ion binding"/>
    <property type="evidence" value="ECO:0007669"/>
    <property type="project" value="UniProtKB-UniRule"/>
</dbReference>
<dbReference type="PRINTS" id="PR00471">
    <property type="entry name" value="ACETATEKNASE"/>
</dbReference>
<gene>
    <name evidence="9" type="primary">ackA</name>
    <name evidence="11" type="ORF">SAMN02982919_01248</name>
</gene>